<feature type="transmembrane region" description="Helical" evidence="4">
    <location>
        <begin position="306"/>
        <end position="330"/>
    </location>
</feature>
<evidence type="ECO:0000256" key="4">
    <source>
        <dbReference type="SAM" id="Phobius"/>
    </source>
</evidence>
<keyword evidence="7" id="KW-1185">Reference proteome</keyword>
<evidence type="ECO:0000313" key="6">
    <source>
        <dbReference type="EMBL" id="MFC4636385.1"/>
    </source>
</evidence>
<feature type="transmembrane region" description="Helical" evidence="4">
    <location>
        <begin position="167"/>
        <end position="186"/>
    </location>
</feature>
<organism evidence="6 7">
    <name type="scientific">Dokdonia ponticola</name>
    <dbReference type="NCBI Taxonomy" id="2041041"/>
    <lineage>
        <taxon>Bacteria</taxon>
        <taxon>Pseudomonadati</taxon>
        <taxon>Bacteroidota</taxon>
        <taxon>Flavobacteriia</taxon>
        <taxon>Flavobacteriales</taxon>
        <taxon>Flavobacteriaceae</taxon>
        <taxon>Dokdonia</taxon>
    </lineage>
</organism>
<dbReference type="Pfam" id="PF07690">
    <property type="entry name" value="MFS_1"/>
    <property type="match status" value="1"/>
</dbReference>
<keyword evidence="1 4" id="KW-0812">Transmembrane</keyword>
<dbReference type="Gene3D" id="1.20.1250.20">
    <property type="entry name" value="MFS general substrate transporter like domains"/>
    <property type="match status" value="1"/>
</dbReference>
<dbReference type="InterPro" id="IPR011701">
    <property type="entry name" value="MFS"/>
</dbReference>
<dbReference type="Proteomes" id="UP001596043">
    <property type="component" value="Unassembled WGS sequence"/>
</dbReference>
<dbReference type="PANTHER" id="PTHR23521">
    <property type="entry name" value="TRANSPORTER MFS SUPERFAMILY"/>
    <property type="match status" value="1"/>
</dbReference>
<feature type="transmembrane region" description="Helical" evidence="4">
    <location>
        <begin position="7"/>
        <end position="27"/>
    </location>
</feature>
<feature type="domain" description="Major facilitator superfamily (MFS) profile" evidence="5">
    <location>
        <begin position="1"/>
        <end position="392"/>
    </location>
</feature>
<feature type="transmembrane region" description="Helical" evidence="4">
    <location>
        <begin position="281"/>
        <end position="300"/>
    </location>
</feature>
<name>A0ABV9I3V3_9FLAO</name>
<dbReference type="InterPro" id="IPR036259">
    <property type="entry name" value="MFS_trans_sf"/>
</dbReference>
<comment type="caution">
    <text evidence="6">The sequence shown here is derived from an EMBL/GenBank/DDBJ whole genome shotgun (WGS) entry which is preliminary data.</text>
</comment>
<feature type="transmembrane region" description="Helical" evidence="4">
    <location>
        <begin position="105"/>
        <end position="126"/>
    </location>
</feature>
<dbReference type="PANTHER" id="PTHR23521:SF3">
    <property type="entry name" value="MFS TRANSPORTER"/>
    <property type="match status" value="1"/>
</dbReference>
<feature type="transmembrane region" description="Helical" evidence="4">
    <location>
        <begin position="342"/>
        <end position="364"/>
    </location>
</feature>
<keyword evidence="2 4" id="KW-1133">Transmembrane helix</keyword>
<protein>
    <submittedName>
        <fullName evidence="6">MFS transporter</fullName>
    </submittedName>
</protein>
<evidence type="ECO:0000259" key="5">
    <source>
        <dbReference type="PROSITE" id="PS50850"/>
    </source>
</evidence>
<feature type="transmembrane region" description="Helical" evidence="4">
    <location>
        <begin position="249"/>
        <end position="274"/>
    </location>
</feature>
<dbReference type="InterPro" id="IPR020846">
    <property type="entry name" value="MFS_dom"/>
</dbReference>
<feature type="transmembrane region" description="Helical" evidence="4">
    <location>
        <begin position="138"/>
        <end position="155"/>
    </location>
</feature>
<evidence type="ECO:0000256" key="1">
    <source>
        <dbReference type="ARBA" id="ARBA00022692"/>
    </source>
</evidence>
<proteinExistence type="predicted"/>
<dbReference type="SUPFAM" id="SSF103473">
    <property type="entry name" value="MFS general substrate transporter"/>
    <property type="match status" value="1"/>
</dbReference>
<dbReference type="EMBL" id="JBHSFV010000019">
    <property type="protein sequence ID" value="MFC4636385.1"/>
    <property type="molecule type" value="Genomic_DNA"/>
</dbReference>
<evidence type="ECO:0000313" key="7">
    <source>
        <dbReference type="Proteomes" id="UP001596043"/>
    </source>
</evidence>
<feature type="transmembrane region" description="Helical" evidence="4">
    <location>
        <begin position="370"/>
        <end position="389"/>
    </location>
</feature>
<dbReference type="PROSITE" id="PS50850">
    <property type="entry name" value="MFS"/>
    <property type="match status" value="1"/>
</dbReference>
<feature type="transmembrane region" description="Helical" evidence="4">
    <location>
        <begin position="47"/>
        <end position="68"/>
    </location>
</feature>
<sequence length="392" mass="42643">MINKTHIPKWILPVIVLSQFCGTSLWFSSNAVLQDLSNHFSLPENALAHITSAVQFGFITGTLVFAILSIADRFSPSKVFAISALIAAVFNGVIIWNHHTLTSILILRFLTGFFLAGIYPVGMKIAADYYDKGLGKSLGFLVGALVLGTAFPHLLHGFTEQLPWKTILIITSIIAVSGGFLLYFLVPDGPYRTKSPALNLSVIPKIFKDKSFKAAAFGYFGHMWELYAFWAFVPFIITAYTIIHPNNSLNIAISSFVVIAIGAFACVIGGYISLYKGVKKTALVSLTLSGLFCVISPLLFMIPSQALFLTILSLWGMVVIADSPMFSTLVAQNAPPIYKGTALTIVNCIGFAITIISIQILLLLQSYLDVKYLLLILAIGPIFGIISICKST</sequence>
<keyword evidence="3 4" id="KW-0472">Membrane</keyword>
<gene>
    <name evidence="6" type="ORF">ACFO3O_20935</name>
</gene>
<dbReference type="RefSeq" id="WP_379982530.1">
    <property type="nucleotide sequence ID" value="NZ_JBHSFV010000019.1"/>
</dbReference>
<feature type="transmembrane region" description="Helical" evidence="4">
    <location>
        <begin position="226"/>
        <end position="243"/>
    </location>
</feature>
<evidence type="ECO:0000256" key="3">
    <source>
        <dbReference type="ARBA" id="ARBA00023136"/>
    </source>
</evidence>
<reference evidence="7" key="1">
    <citation type="journal article" date="2019" name="Int. J. Syst. Evol. Microbiol.">
        <title>The Global Catalogue of Microorganisms (GCM) 10K type strain sequencing project: providing services to taxonomists for standard genome sequencing and annotation.</title>
        <authorList>
            <consortium name="The Broad Institute Genomics Platform"/>
            <consortium name="The Broad Institute Genome Sequencing Center for Infectious Disease"/>
            <person name="Wu L."/>
            <person name="Ma J."/>
        </authorList>
    </citation>
    <scope>NUCLEOTIDE SEQUENCE [LARGE SCALE GENOMIC DNA]</scope>
    <source>
        <strain evidence="7">YJ-61-S</strain>
    </source>
</reference>
<evidence type="ECO:0000256" key="2">
    <source>
        <dbReference type="ARBA" id="ARBA00022989"/>
    </source>
</evidence>
<accession>A0ABV9I3V3</accession>
<feature type="transmembrane region" description="Helical" evidence="4">
    <location>
        <begin position="80"/>
        <end position="99"/>
    </location>
</feature>